<dbReference type="RefSeq" id="WP_006019147.1">
    <property type="nucleotide sequence ID" value="NZ_KB375282.1"/>
</dbReference>
<dbReference type="HOGENOM" id="CLU_2581884_0_0_5"/>
<feature type="region of interest" description="Disordered" evidence="1">
    <location>
        <begin position="20"/>
        <end position="80"/>
    </location>
</feature>
<name>K8PKR6_9BRAD</name>
<evidence type="ECO:0000256" key="1">
    <source>
        <dbReference type="SAM" id="MobiDB-lite"/>
    </source>
</evidence>
<dbReference type="Proteomes" id="UP000001096">
    <property type="component" value="Unassembled WGS sequence"/>
</dbReference>
<dbReference type="AlphaFoldDB" id="K8PKR6"/>
<accession>K8PKR6</accession>
<protein>
    <submittedName>
        <fullName evidence="2">Uncharacterized protein</fullName>
    </submittedName>
</protein>
<feature type="compositionally biased region" description="Polar residues" evidence="1">
    <location>
        <begin position="62"/>
        <end position="72"/>
    </location>
</feature>
<gene>
    <name evidence="2" type="ORF">HMPREF9695_00436</name>
</gene>
<organism evidence="2 3">
    <name type="scientific">Afipia broomeae ATCC 49717</name>
    <dbReference type="NCBI Taxonomy" id="883078"/>
    <lineage>
        <taxon>Bacteria</taxon>
        <taxon>Pseudomonadati</taxon>
        <taxon>Pseudomonadota</taxon>
        <taxon>Alphaproteobacteria</taxon>
        <taxon>Hyphomicrobiales</taxon>
        <taxon>Nitrobacteraceae</taxon>
        <taxon>Afipia</taxon>
    </lineage>
</organism>
<comment type="caution">
    <text evidence="2">The sequence shown here is derived from an EMBL/GenBank/DDBJ whole genome shotgun (WGS) entry which is preliminary data.</text>
</comment>
<reference evidence="2 3" key="1">
    <citation type="submission" date="2012-04" db="EMBL/GenBank/DDBJ databases">
        <title>The Genome Sequence of Afipia broomeae ATCC 49717.</title>
        <authorList>
            <consortium name="The Broad Institute Genome Sequencing Platform"/>
            <person name="Earl A."/>
            <person name="Ward D."/>
            <person name="Feldgarden M."/>
            <person name="Gevers D."/>
            <person name="Huys G."/>
            <person name="Walker B."/>
            <person name="Young S.K."/>
            <person name="Zeng Q."/>
            <person name="Gargeya S."/>
            <person name="Fitzgerald M."/>
            <person name="Haas B."/>
            <person name="Abouelleil A."/>
            <person name="Alvarado L."/>
            <person name="Arachchi H.M."/>
            <person name="Berlin A."/>
            <person name="Chapman S.B."/>
            <person name="Goldberg J."/>
            <person name="Griggs A."/>
            <person name="Gujja S."/>
            <person name="Hansen M."/>
            <person name="Howarth C."/>
            <person name="Imamovic A."/>
            <person name="Larimer J."/>
            <person name="McCowen C."/>
            <person name="Montmayeur A."/>
            <person name="Murphy C."/>
            <person name="Neiman D."/>
            <person name="Pearson M."/>
            <person name="Priest M."/>
            <person name="Roberts A."/>
            <person name="Saif S."/>
            <person name="Shea T."/>
            <person name="Sisk P."/>
            <person name="Sykes S."/>
            <person name="Wortman J."/>
            <person name="Nusbaum C."/>
            <person name="Birren B."/>
        </authorList>
    </citation>
    <scope>NUCLEOTIDE SEQUENCE [LARGE SCALE GENOMIC DNA]</scope>
    <source>
        <strain evidence="2 3">ATCC 49717</strain>
    </source>
</reference>
<proteinExistence type="predicted"/>
<sequence length="80" mass="8602">MIMVDILTVREVLKLMAIDAPGSPHTKADNDDTTKPGTDRVLPRSGITHPELCDVKGGAEKGSNSYKQQTTGLIIPNELT</sequence>
<evidence type="ECO:0000313" key="2">
    <source>
        <dbReference type="EMBL" id="EKS41344.1"/>
    </source>
</evidence>
<keyword evidence="3" id="KW-1185">Reference proteome</keyword>
<dbReference type="EMBL" id="AGWX01000001">
    <property type="protein sequence ID" value="EKS41344.1"/>
    <property type="molecule type" value="Genomic_DNA"/>
</dbReference>
<feature type="compositionally biased region" description="Basic and acidic residues" evidence="1">
    <location>
        <begin position="26"/>
        <end position="42"/>
    </location>
</feature>
<evidence type="ECO:0000313" key="3">
    <source>
        <dbReference type="Proteomes" id="UP000001096"/>
    </source>
</evidence>